<reference evidence="1" key="1">
    <citation type="submission" date="2022-07" db="EMBL/GenBank/DDBJ databases">
        <title>Genome Sequence of Phlebia brevispora.</title>
        <authorList>
            <person name="Buettner E."/>
        </authorList>
    </citation>
    <scope>NUCLEOTIDE SEQUENCE</scope>
    <source>
        <strain evidence="1">MPL23</strain>
    </source>
</reference>
<dbReference type="EMBL" id="JANHOG010001617">
    <property type="protein sequence ID" value="KAJ3534276.1"/>
    <property type="molecule type" value="Genomic_DNA"/>
</dbReference>
<accession>A0ACC1S8K3</accession>
<evidence type="ECO:0000313" key="1">
    <source>
        <dbReference type="EMBL" id="KAJ3534276.1"/>
    </source>
</evidence>
<evidence type="ECO:0000313" key="2">
    <source>
        <dbReference type="Proteomes" id="UP001148662"/>
    </source>
</evidence>
<comment type="caution">
    <text evidence="1">The sequence shown here is derived from an EMBL/GenBank/DDBJ whole genome shotgun (WGS) entry which is preliminary data.</text>
</comment>
<gene>
    <name evidence="1" type="ORF">NM688_g7159</name>
</gene>
<proteinExistence type="predicted"/>
<name>A0ACC1S8K3_9APHY</name>
<sequence length="372" mass="41625">MSLERLVMPPEEHVVGAVHPYPSLPTELVLQILVAACTLSHDVALQVSCVSKWVRHACIPYVFSTIIRRAGSIAGWGTNGMLPRHERGISHLLPPPGCGAFVRNLWIESIDMLSSPGELSIFVACPNLEDVAMTAKSLRALYSSITYKTKKPSAQGTNPASRIRSLTLLEHTYRYDWHFLVDVEVEAGHAFLHNITHLRLLTMQQSAYIPIEHLPNLTHLGLPYLHLRTNRAGDSLRLPDGILEREAMQMVVLTVDEREWLYKPWHLRITPPSPDVVNSPRRRFQFVMQKAIEKDTRLHLVLAPTLGQGQCEEWTASARGGETVWEKALRVGRDESSANVLPETFPSTDLKYTTPMLPIPSASLSASALRYG</sequence>
<organism evidence="1 2">
    <name type="scientific">Phlebia brevispora</name>
    <dbReference type="NCBI Taxonomy" id="194682"/>
    <lineage>
        <taxon>Eukaryota</taxon>
        <taxon>Fungi</taxon>
        <taxon>Dikarya</taxon>
        <taxon>Basidiomycota</taxon>
        <taxon>Agaricomycotina</taxon>
        <taxon>Agaricomycetes</taxon>
        <taxon>Polyporales</taxon>
        <taxon>Meruliaceae</taxon>
        <taxon>Phlebia</taxon>
    </lineage>
</organism>
<keyword evidence="2" id="KW-1185">Reference proteome</keyword>
<protein>
    <submittedName>
        <fullName evidence="1">Uncharacterized protein</fullName>
    </submittedName>
</protein>
<dbReference type="Proteomes" id="UP001148662">
    <property type="component" value="Unassembled WGS sequence"/>
</dbReference>